<name>A0A5J5JUE5_9ACTN</name>
<keyword evidence="2" id="KW-1185">Reference proteome</keyword>
<dbReference type="RefSeq" id="WP_150938039.1">
    <property type="nucleotide sequence ID" value="NZ_VYTZ01000013.1"/>
</dbReference>
<organism evidence="1 2">
    <name type="scientific">Microbispora cellulosiformans</name>
    <dbReference type="NCBI Taxonomy" id="2614688"/>
    <lineage>
        <taxon>Bacteria</taxon>
        <taxon>Bacillati</taxon>
        <taxon>Actinomycetota</taxon>
        <taxon>Actinomycetes</taxon>
        <taxon>Streptosporangiales</taxon>
        <taxon>Streptosporangiaceae</taxon>
        <taxon>Microbispora</taxon>
    </lineage>
</organism>
<dbReference type="Proteomes" id="UP000327011">
    <property type="component" value="Unassembled WGS sequence"/>
</dbReference>
<accession>A0A5J5JUE5</accession>
<protein>
    <submittedName>
        <fullName evidence="1">Uncharacterized protein</fullName>
    </submittedName>
</protein>
<dbReference type="AlphaFoldDB" id="A0A5J5JUE5"/>
<proteinExistence type="predicted"/>
<gene>
    <name evidence="1" type="ORF">F5972_29400</name>
</gene>
<dbReference type="EMBL" id="VYTZ01000013">
    <property type="protein sequence ID" value="KAA9375072.1"/>
    <property type="molecule type" value="Genomic_DNA"/>
</dbReference>
<evidence type="ECO:0000313" key="1">
    <source>
        <dbReference type="EMBL" id="KAA9375072.1"/>
    </source>
</evidence>
<sequence>MTQRLMPRLQLPLTVLVKTLTLDTCWMPANVTALLAAGAFTLRRPVATCRAGLPMLGEFEVPVPPVLCVAPRPCPPP</sequence>
<reference evidence="1 2" key="1">
    <citation type="submission" date="2019-09" db="EMBL/GenBank/DDBJ databases">
        <title>Screening of Novel Bioactive Compounds from Soil-Associated.</title>
        <authorList>
            <person name="Gong X."/>
        </authorList>
    </citation>
    <scope>NUCLEOTIDE SEQUENCE [LARGE SCALE GENOMIC DNA]</scope>
    <source>
        <strain evidence="1 2">Gxj-6</strain>
    </source>
</reference>
<comment type="caution">
    <text evidence="1">The sequence shown here is derived from an EMBL/GenBank/DDBJ whole genome shotgun (WGS) entry which is preliminary data.</text>
</comment>
<evidence type="ECO:0000313" key="2">
    <source>
        <dbReference type="Proteomes" id="UP000327011"/>
    </source>
</evidence>